<dbReference type="EMBL" id="CANTFM010001750">
    <property type="protein sequence ID" value="CAI5742703.1"/>
    <property type="molecule type" value="Genomic_DNA"/>
</dbReference>
<name>A0AAV0V2C3_9STRA</name>
<evidence type="ECO:0000313" key="1">
    <source>
        <dbReference type="EMBL" id="CAI5742703.1"/>
    </source>
</evidence>
<comment type="caution">
    <text evidence="1">The sequence shown here is derived from an EMBL/GenBank/DDBJ whole genome shotgun (WGS) entry which is preliminary data.</text>
</comment>
<evidence type="ECO:0000313" key="2">
    <source>
        <dbReference type="Proteomes" id="UP001162029"/>
    </source>
</evidence>
<organism evidence="1 2">
    <name type="scientific">Peronospora destructor</name>
    <dbReference type="NCBI Taxonomy" id="86335"/>
    <lineage>
        <taxon>Eukaryota</taxon>
        <taxon>Sar</taxon>
        <taxon>Stramenopiles</taxon>
        <taxon>Oomycota</taxon>
        <taxon>Peronosporomycetes</taxon>
        <taxon>Peronosporales</taxon>
        <taxon>Peronosporaceae</taxon>
        <taxon>Peronospora</taxon>
    </lineage>
</organism>
<protein>
    <submittedName>
        <fullName evidence="1">Uncharacterized protein</fullName>
    </submittedName>
</protein>
<dbReference type="AlphaFoldDB" id="A0AAV0V2C3"/>
<keyword evidence="2" id="KW-1185">Reference proteome</keyword>
<sequence>MTSGSAHRLMQQTAWMEILPTAQHLEALCSSFGNDHTEWQTSSHVEIVSTDECRSLDASTECPRPMTSGSAHRLMQQTAWMEILPTAQHLEALCSSFGNDHTEWQTSSHVEIVSTDECRSLDASTECPRPMTCGSAHRLMQQTAWMEILPTAQHLEALCSSFGNDHTEWQTSSHVEIVSTDECRSLDASTECPRPMTSGSAHRLMQQTAWMEILPTAQHLEALCSSFGNDHTEWQTSSHVEIVSTDECRSLDASTECPRPMTSGSAHRLMQQTAWMEILPTAQHLEALCSSFGNDHTEWQTSSHVEIVSTDECRSLDASTECPRPMTSGGAHRLS</sequence>
<accession>A0AAV0V2C3</accession>
<proteinExistence type="predicted"/>
<gene>
    <name evidence="1" type="ORF">PDE001_LOCUS8377</name>
</gene>
<dbReference type="Proteomes" id="UP001162029">
    <property type="component" value="Unassembled WGS sequence"/>
</dbReference>
<reference evidence="1" key="1">
    <citation type="submission" date="2022-12" db="EMBL/GenBank/DDBJ databases">
        <authorList>
            <person name="Webb A."/>
        </authorList>
    </citation>
    <scope>NUCLEOTIDE SEQUENCE</scope>
    <source>
        <strain evidence="1">Pd1</strain>
    </source>
</reference>